<reference evidence="1 2" key="1">
    <citation type="submission" date="2018-04" db="EMBL/GenBank/DDBJ databases">
        <title>Complete genome sequences of new Aeromonas and Pseudomonas phages promising in phage therapy dedicated to aquaculture.</title>
        <authorList>
            <person name="Kolsut J."/>
            <person name="Wojcik E."/>
            <person name="Wojtasik A."/>
            <person name="Dastych J."/>
        </authorList>
    </citation>
    <scope>NUCLEOTIDE SEQUENCE [LARGE SCALE GENOMIC DNA]</scope>
</reference>
<evidence type="ECO:0000313" key="1">
    <source>
        <dbReference type="EMBL" id="AWH15655.1"/>
    </source>
</evidence>
<protein>
    <submittedName>
        <fullName evidence="1">DNA polymerase I</fullName>
    </submittedName>
</protein>
<sequence length="82" mass="9260">MTIQTNVLNLTENEKKSGFQILETLEKGHFRDTLEDAINGGKMSDAERQTLRCVLNNIADTQPSLFKVHNDFIFALMVFSGI</sequence>
<accession>A0A2S1PGN4</accession>
<keyword evidence="2" id="KW-1185">Reference proteome</keyword>
<name>A0A2S1PGN4_9CAUD</name>
<organism evidence="1 2">
    <name type="scientific">Aeromonas phage 60AhydR15PP</name>
    <dbReference type="NCBI Taxonomy" id="2163979"/>
    <lineage>
        <taxon>Viruses</taxon>
        <taxon>Duplodnaviria</taxon>
        <taxon>Heunggongvirae</taxon>
        <taxon>Uroviricota</taxon>
        <taxon>Caudoviricetes</taxon>
        <taxon>Pantevenvirales</taxon>
        <taxon>Straboviridae</taxon>
        <taxon>Tulanevirus</taxon>
        <taxon>Tulanevirus 60ahydrpp</taxon>
    </lineage>
</organism>
<dbReference type="Proteomes" id="UP000246994">
    <property type="component" value="Segment"/>
</dbReference>
<evidence type="ECO:0000313" key="2">
    <source>
        <dbReference type="Proteomes" id="UP000246994"/>
    </source>
</evidence>
<dbReference type="GeneID" id="65113496"/>
<dbReference type="EMBL" id="MH179477">
    <property type="protein sequence ID" value="AWH15655.1"/>
    <property type="molecule type" value="Genomic_DNA"/>
</dbReference>
<dbReference type="KEGG" id="vg:65113496"/>
<dbReference type="RefSeq" id="YP_010095859.1">
    <property type="nucleotide sequence ID" value="NC_055747.1"/>
</dbReference>
<proteinExistence type="predicted"/>